<reference evidence="1 2" key="1">
    <citation type="submission" date="2019-05" db="EMBL/GenBank/DDBJ databases">
        <title>Another draft genome of Portunus trituberculatus and its Hox gene families provides insights of decapod evolution.</title>
        <authorList>
            <person name="Jeong J.-H."/>
            <person name="Song I."/>
            <person name="Kim S."/>
            <person name="Choi T."/>
            <person name="Kim D."/>
            <person name="Ryu S."/>
            <person name="Kim W."/>
        </authorList>
    </citation>
    <scope>NUCLEOTIDE SEQUENCE [LARGE SCALE GENOMIC DNA]</scope>
    <source>
        <tissue evidence="1">Muscle</tissue>
    </source>
</reference>
<dbReference type="EMBL" id="VSRR010119798">
    <property type="protein sequence ID" value="MPC99771.1"/>
    <property type="molecule type" value="Genomic_DNA"/>
</dbReference>
<keyword evidence="2" id="KW-1185">Reference proteome</keyword>
<protein>
    <submittedName>
        <fullName evidence="1">Uncharacterized protein</fullName>
    </submittedName>
</protein>
<dbReference type="Proteomes" id="UP000324222">
    <property type="component" value="Unassembled WGS sequence"/>
</dbReference>
<comment type="caution">
    <text evidence="1">The sequence shown here is derived from an EMBL/GenBank/DDBJ whole genome shotgun (WGS) entry which is preliminary data.</text>
</comment>
<organism evidence="1 2">
    <name type="scientific">Portunus trituberculatus</name>
    <name type="common">Swimming crab</name>
    <name type="synonym">Neptunus trituberculatus</name>
    <dbReference type="NCBI Taxonomy" id="210409"/>
    <lineage>
        <taxon>Eukaryota</taxon>
        <taxon>Metazoa</taxon>
        <taxon>Ecdysozoa</taxon>
        <taxon>Arthropoda</taxon>
        <taxon>Crustacea</taxon>
        <taxon>Multicrustacea</taxon>
        <taxon>Malacostraca</taxon>
        <taxon>Eumalacostraca</taxon>
        <taxon>Eucarida</taxon>
        <taxon>Decapoda</taxon>
        <taxon>Pleocyemata</taxon>
        <taxon>Brachyura</taxon>
        <taxon>Eubrachyura</taxon>
        <taxon>Portunoidea</taxon>
        <taxon>Portunidae</taxon>
        <taxon>Portuninae</taxon>
        <taxon>Portunus</taxon>
    </lineage>
</organism>
<sequence>MYEVFVRENTAPVVLLTLHATTNTSDIRGEGLQAWIGDQRCKKQENNIL</sequence>
<evidence type="ECO:0000313" key="2">
    <source>
        <dbReference type="Proteomes" id="UP000324222"/>
    </source>
</evidence>
<accession>A0A5B7JP83</accession>
<dbReference type="AlphaFoldDB" id="A0A5B7JP83"/>
<name>A0A5B7JP83_PORTR</name>
<evidence type="ECO:0000313" key="1">
    <source>
        <dbReference type="EMBL" id="MPC99771.1"/>
    </source>
</evidence>
<gene>
    <name evidence="1" type="ORF">E2C01_095207</name>
</gene>
<proteinExistence type="predicted"/>